<dbReference type="Proteomes" id="UP001055439">
    <property type="component" value="Chromosome 8"/>
</dbReference>
<proteinExistence type="predicted"/>
<dbReference type="AlphaFoldDB" id="A0A9E7KW27"/>
<sequence>MVNLLSSSLSAFLRQRAAAQRFHNPRRSSFRLRSFRPLSPARLLLPLPIPARFFSNPTFQILQPLCRVKSGNLAIRARVAVAWLVKPCRDALLWRA</sequence>
<reference evidence="1" key="1">
    <citation type="submission" date="2022-05" db="EMBL/GenBank/DDBJ databases">
        <title>The Musa troglodytarum L. genome provides insights into the mechanism of non-climacteric behaviour and enrichment of carotenoids.</title>
        <authorList>
            <person name="Wang J."/>
        </authorList>
    </citation>
    <scope>NUCLEOTIDE SEQUENCE</scope>
    <source>
        <tissue evidence="1">Leaf</tissue>
    </source>
</reference>
<name>A0A9E7KW27_9LILI</name>
<keyword evidence="2" id="KW-1185">Reference proteome</keyword>
<protein>
    <submittedName>
        <fullName evidence="1">Uncharacterized protein</fullName>
    </submittedName>
</protein>
<evidence type="ECO:0000313" key="2">
    <source>
        <dbReference type="Proteomes" id="UP001055439"/>
    </source>
</evidence>
<gene>
    <name evidence="1" type="ORF">MUK42_14705</name>
</gene>
<evidence type="ECO:0000313" key="1">
    <source>
        <dbReference type="EMBL" id="URE36353.1"/>
    </source>
</evidence>
<dbReference type="EMBL" id="CP097510">
    <property type="protein sequence ID" value="URE36353.1"/>
    <property type="molecule type" value="Genomic_DNA"/>
</dbReference>
<organism evidence="1 2">
    <name type="scientific">Musa troglodytarum</name>
    <name type="common">fe'i banana</name>
    <dbReference type="NCBI Taxonomy" id="320322"/>
    <lineage>
        <taxon>Eukaryota</taxon>
        <taxon>Viridiplantae</taxon>
        <taxon>Streptophyta</taxon>
        <taxon>Embryophyta</taxon>
        <taxon>Tracheophyta</taxon>
        <taxon>Spermatophyta</taxon>
        <taxon>Magnoliopsida</taxon>
        <taxon>Liliopsida</taxon>
        <taxon>Zingiberales</taxon>
        <taxon>Musaceae</taxon>
        <taxon>Musa</taxon>
    </lineage>
</organism>
<accession>A0A9E7KW27</accession>